<accession>A0A5S5AXW8</accession>
<dbReference type="Gene3D" id="1.20.120.330">
    <property type="entry name" value="Nucleotidyltransferases domain 2"/>
    <property type="match status" value="1"/>
</dbReference>
<dbReference type="InterPro" id="IPR007842">
    <property type="entry name" value="HEPN_dom"/>
</dbReference>
<keyword evidence="3" id="KW-1185">Reference proteome</keyword>
<protein>
    <submittedName>
        <fullName evidence="2">HEPN domain-containing protein</fullName>
    </submittedName>
</protein>
<name>A0A5S5AXW8_9FIRM</name>
<sequence length="142" mass="16029">MRRSGMEEGKRWLEQAKEDLKWARVLAEQGGYHIACFLAQQVAEKAIKALLYAMGETIVLSHSVNVLARKAAQYNEKVGEKCEKWSVLDGYYIPTRYPNGLPDSIPAKVYNREIATEAVDLAEDAVNTVGRIMNDLENEKLQ</sequence>
<dbReference type="RefSeq" id="WP_148866469.1">
    <property type="nucleotide sequence ID" value="NZ_VNHO01000005.1"/>
</dbReference>
<organism evidence="2 3">
    <name type="scientific">Thermosediminibacter litoriperuensis</name>
    <dbReference type="NCBI Taxonomy" id="291989"/>
    <lineage>
        <taxon>Bacteria</taxon>
        <taxon>Bacillati</taxon>
        <taxon>Bacillota</taxon>
        <taxon>Clostridia</taxon>
        <taxon>Thermosediminibacterales</taxon>
        <taxon>Thermosediminibacteraceae</taxon>
        <taxon>Thermosediminibacter</taxon>
    </lineage>
</organism>
<dbReference type="AlphaFoldDB" id="A0A5S5AXW8"/>
<dbReference type="SUPFAM" id="SSF81593">
    <property type="entry name" value="Nucleotidyltransferase substrate binding subunit/domain"/>
    <property type="match status" value="1"/>
</dbReference>
<dbReference type="Proteomes" id="UP000322294">
    <property type="component" value="Unassembled WGS sequence"/>
</dbReference>
<comment type="caution">
    <text evidence="2">The sequence shown here is derived from an EMBL/GenBank/DDBJ whole genome shotgun (WGS) entry which is preliminary data.</text>
</comment>
<dbReference type="PROSITE" id="PS50910">
    <property type="entry name" value="HEPN"/>
    <property type="match status" value="1"/>
</dbReference>
<evidence type="ECO:0000313" key="2">
    <source>
        <dbReference type="EMBL" id="TYP57670.1"/>
    </source>
</evidence>
<dbReference type="EMBL" id="VNHO01000005">
    <property type="protein sequence ID" value="TYP57670.1"/>
    <property type="molecule type" value="Genomic_DNA"/>
</dbReference>
<evidence type="ECO:0000259" key="1">
    <source>
        <dbReference type="PROSITE" id="PS50910"/>
    </source>
</evidence>
<dbReference type="SMART" id="SM00748">
    <property type="entry name" value="HEPN"/>
    <property type="match status" value="1"/>
</dbReference>
<gene>
    <name evidence="2" type="ORF">LZ11_00664</name>
</gene>
<evidence type="ECO:0000313" key="3">
    <source>
        <dbReference type="Proteomes" id="UP000322294"/>
    </source>
</evidence>
<reference evidence="2 3" key="1">
    <citation type="submission" date="2019-07" db="EMBL/GenBank/DDBJ databases">
        <title>Genomic Encyclopedia of Type Strains, Phase I: the one thousand microbial genomes (KMG-I) project.</title>
        <authorList>
            <person name="Kyrpides N."/>
        </authorList>
    </citation>
    <scope>NUCLEOTIDE SEQUENCE [LARGE SCALE GENOMIC DNA]</scope>
    <source>
        <strain evidence="2 3">DSM 16647</strain>
    </source>
</reference>
<proteinExistence type="predicted"/>
<dbReference type="Pfam" id="PF05168">
    <property type="entry name" value="HEPN"/>
    <property type="match status" value="1"/>
</dbReference>
<dbReference type="OrthoDB" id="9808176at2"/>
<feature type="domain" description="HEPN" evidence="1">
    <location>
        <begin position="13"/>
        <end position="125"/>
    </location>
</feature>